<evidence type="ECO:0000256" key="6">
    <source>
        <dbReference type="RuleBase" id="RU003423"/>
    </source>
</evidence>
<dbReference type="PROSITE" id="PS00189">
    <property type="entry name" value="LIPOYL"/>
    <property type="match status" value="1"/>
</dbReference>
<proteinExistence type="inferred from homology"/>
<keyword evidence="11" id="KW-1185">Reference proteome</keyword>
<dbReference type="GO" id="GO:0031405">
    <property type="term" value="F:lipoic acid binding"/>
    <property type="evidence" value="ECO:0007669"/>
    <property type="project" value="TreeGrafter"/>
</dbReference>
<keyword evidence="5 6" id="KW-0012">Acyltransferase</keyword>
<dbReference type="EMBL" id="RZTZ01000013">
    <property type="protein sequence ID" value="RVT58336.1"/>
    <property type="molecule type" value="Genomic_DNA"/>
</dbReference>
<gene>
    <name evidence="10" type="ORF">EM808_22760</name>
</gene>
<dbReference type="SUPFAM" id="SSF52777">
    <property type="entry name" value="CoA-dependent acyltransferases"/>
    <property type="match status" value="1"/>
</dbReference>
<evidence type="ECO:0000259" key="9">
    <source>
        <dbReference type="PROSITE" id="PS51826"/>
    </source>
</evidence>
<keyword evidence="3 6" id="KW-0808">Transferase</keyword>
<dbReference type="InterPro" id="IPR004167">
    <property type="entry name" value="PSBD"/>
</dbReference>
<dbReference type="PROSITE" id="PS50968">
    <property type="entry name" value="BIOTINYL_LIPOYL"/>
    <property type="match status" value="1"/>
</dbReference>
<feature type="domain" description="Lipoyl-binding" evidence="8">
    <location>
        <begin position="2"/>
        <end position="80"/>
    </location>
</feature>
<dbReference type="PROSITE" id="PS51826">
    <property type="entry name" value="PSBD"/>
    <property type="match status" value="2"/>
</dbReference>
<dbReference type="PANTHER" id="PTHR43178">
    <property type="entry name" value="DIHYDROLIPOAMIDE ACETYLTRANSFERASE COMPONENT OF PYRUVATE DEHYDROGENASE COMPLEX"/>
    <property type="match status" value="1"/>
</dbReference>
<dbReference type="SUPFAM" id="SSF47005">
    <property type="entry name" value="Peripheral subunit-binding domain of 2-oxo acid dehydrogenase complex"/>
    <property type="match status" value="2"/>
</dbReference>
<dbReference type="InterPro" id="IPR050743">
    <property type="entry name" value="2-oxoacid_DH_E2_comp"/>
</dbReference>
<dbReference type="Pfam" id="PF00198">
    <property type="entry name" value="2-oxoacid_dh"/>
    <property type="match status" value="1"/>
</dbReference>
<dbReference type="Gene3D" id="3.30.559.10">
    <property type="entry name" value="Chloramphenicol acetyltransferase-like domain"/>
    <property type="match status" value="1"/>
</dbReference>
<feature type="region of interest" description="Disordered" evidence="7">
    <location>
        <begin position="82"/>
        <end position="131"/>
    </location>
</feature>
<evidence type="ECO:0000256" key="5">
    <source>
        <dbReference type="ARBA" id="ARBA00023315"/>
    </source>
</evidence>
<dbReference type="PANTHER" id="PTHR43178:SF5">
    <property type="entry name" value="LIPOAMIDE ACYLTRANSFERASE COMPONENT OF BRANCHED-CHAIN ALPHA-KETO ACID DEHYDROGENASE COMPLEX, MITOCHONDRIAL"/>
    <property type="match status" value="1"/>
</dbReference>
<sequence>MANEIFMPKLSSTMATGTLLQWFKEEGEAVDIGEPLFEIMTDKINIEVEAYDQGILLKKYVAVDEEVPVNYVVGYIGKSEESVPAESPGQAGGGTKEEGTSESNQSVSLENSQAAVNSSKKSAKPRATPAARHLARVNKVDLVFINGSGPNGRVQKKDVIFHLDEAQSSAKSTPLAKKIAEAAQVDLSTVEGSGVNGKIVKADVVHVITPKPIEANTLFGDKENRRKLSGMRKIIADRMAQSAYTAPHVTLTTEVDMSKVKELRAVLIPVVEKQTGLKISFTDILIKAAGTAISRHPQINVSIEGDEIVQHNDVNIGLAVAVQDGLMVPVIKNVPAMGLAAVTKAAKHIGKRARENKLLPDQLKGSTFTISNLGMYAIDVFTPIINQPESAILGVGRIQDKPVAINNTIEIRPMMTLSLSFDHRAMDGAPAAAFLTELKQILENPFELLA</sequence>
<comment type="cofactor">
    <cofactor evidence="1 6">
        <name>(R)-lipoate</name>
        <dbReference type="ChEBI" id="CHEBI:83088"/>
    </cofactor>
</comment>
<dbReference type="Pfam" id="PF00364">
    <property type="entry name" value="Biotin_lipoyl"/>
    <property type="match status" value="1"/>
</dbReference>
<keyword evidence="4 6" id="KW-0450">Lipoyl</keyword>
<protein>
    <recommendedName>
        <fullName evidence="6">Dihydrolipoamide acetyltransferase component of pyruvate dehydrogenase complex</fullName>
        <ecNumber evidence="6">2.3.1.-</ecNumber>
    </recommendedName>
</protein>
<dbReference type="GO" id="GO:0016407">
    <property type="term" value="F:acetyltransferase activity"/>
    <property type="evidence" value="ECO:0007669"/>
    <property type="project" value="TreeGrafter"/>
</dbReference>
<reference evidence="10 11" key="1">
    <citation type="submission" date="2019-01" db="EMBL/GenBank/DDBJ databases">
        <title>Bacillus sp. M5HDSG1-1, whole genome shotgun sequence.</title>
        <authorList>
            <person name="Tuo L."/>
        </authorList>
    </citation>
    <scope>NUCLEOTIDE SEQUENCE [LARGE SCALE GENOMIC DNA]</scope>
    <source>
        <strain evidence="10 11">M5HDSG1-1</strain>
    </source>
</reference>
<evidence type="ECO:0000256" key="1">
    <source>
        <dbReference type="ARBA" id="ARBA00001938"/>
    </source>
</evidence>
<dbReference type="InterPro" id="IPR003016">
    <property type="entry name" value="2-oxoA_DH_lipoyl-BS"/>
</dbReference>
<feature type="domain" description="Peripheral subunit-binding (PSBD)" evidence="9">
    <location>
        <begin position="171"/>
        <end position="208"/>
    </location>
</feature>
<accession>A0A437K5N8</accession>
<dbReference type="InterPro" id="IPR023213">
    <property type="entry name" value="CAT-like_dom_sf"/>
</dbReference>
<feature type="domain" description="Peripheral subunit-binding (PSBD)" evidence="9">
    <location>
        <begin position="126"/>
        <end position="163"/>
    </location>
</feature>
<dbReference type="Gene3D" id="4.10.320.10">
    <property type="entry name" value="E3-binding domain"/>
    <property type="match status" value="2"/>
</dbReference>
<dbReference type="Gene3D" id="2.40.50.100">
    <property type="match status" value="1"/>
</dbReference>
<dbReference type="RefSeq" id="WP_127741102.1">
    <property type="nucleotide sequence ID" value="NZ_RZTZ01000013.1"/>
</dbReference>
<dbReference type="GO" id="GO:0005737">
    <property type="term" value="C:cytoplasm"/>
    <property type="evidence" value="ECO:0007669"/>
    <property type="project" value="TreeGrafter"/>
</dbReference>
<name>A0A437K5N8_9BACI</name>
<dbReference type="CDD" id="cd06849">
    <property type="entry name" value="lipoyl_domain"/>
    <property type="match status" value="1"/>
</dbReference>
<dbReference type="AlphaFoldDB" id="A0A437K5N8"/>
<evidence type="ECO:0000256" key="7">
    <source>
        <dbReference type="SAM" id="MobiDB-lite"/>
    </source>
</evidence>
<evidence type="ECO:0000313" key="10">
    <source>
        <dbReference type="EMBL" id="RVT58336.1"/>
    </source>
</evidence>
<evidence type="ECO:0000259" key="8">
    <source>
        <dbReference type="PROSITE" id="PS50968"/>
    </source>
</evidence>
<dbReference type="EC" id="2.3.1.-" evidence="6"/>
<comment type="similarity">
    <text evidence="2 6">Belongs to the 2-oxoacid dehydrogenase family.</text>
</comment>
<comment type="caution">
    <text evidence="10">The sequence shown here is derived from an EMBL/GenBank/DDBJ whole genome shotgun (WGS) entry which is preliminary data.</text>
</comment>
<evidence type="ECO:0000256" key="4">
    <source>
        <dbReference type="ARBA" id="ARBA00022823"/>
    </source>
</evidence>
<dbReference type="SUPFAM" id="SSF51230">
    <property type="entry name" value="Single hybrid motif"/>
    <property type="match status" value="1"/>
</dbReference>
<dbReference type="InterPro" id="IPR000089">
    <property type="entry name" value="Biotin_lipoyl"/>
</dbReference>
<organism evidence="10 11">
    <name type="scientific">Niallia taxi</name>
    <dbReference type="NCBI Taxonomy" id="2499688"/>
    <lineage>
        <taxon>Bacteria</taxon>
        <taxon>Bacillati</taxon>
        <taxon>Bacillota</taxon>
        <taxon>Bacilli</taxon>
        <taxon>Bacillales</taxon>
        <taxon>Bacillaceae</taxon>
        <taxon>Niallia</taxon>
    </lineage>
</organism>
<dbReference type="Proteomes" id="UP000288024">
    <property type="component" value="Unassembled WGS sequence"/>
</dbReference>
<evidence type="ECO:0000256" key="3">
    <source>
        <dbReference type="ARBA" id="ARBA00022679"/>
    </source>
</evidence>
<dbReference type="InterPro" id="IPR011053">
    <property type="entry name" value="Single_hybrid_motif"/>
</dbReference>
<dbReference type="Pfam" id="PF02817">
    <property type="entry name" value="E3_binding"/>
    <property type="match status" value="2"/>
</dbReference>
<feature type="compositionally biased region" description="Polar residues" evidence="7">
    <location>
        <begin position="104"/>
        <end position="120"/>
    </location>
</feature>
<evidence type="ECO:0000313" key="11">
    <source>
        <dbReference type="Proteomes" id="UP000288024"/>
    </source>
</evidence>
<evidence type="ECO:0000256" key="2">
    <source>
        <dbReference type="ARBA" id="ARBA00007317"/>
    </source>
</evidence>
<dbReference type="InterPro" id="IPR036625">
    <property type="entry name" value="E3-bd_dom_sf"/>
</dbReference>
<dbReference type="InterPro" id="IPR001078">
    <property type="entry name" value="2-oxoacid_DH_actylTfrase"/>
</dbReference>
<dbReference type="FunFam" id="3.30.559.10:FF:000007">
    <property type="entry name" value="Dihydrolipoamide acetyltransferase component of pyruvate dehydrogenase complex"/>
    <property type="match status" value="1"/>
</dbReference>